<feature type="domain" description="DUF6851" evidence="1">
    <location>
        <begin position="307"/>
        <end position="435"/>
    </location>
</feature>
<evidence type="ECO:0000313" key="4">
    <source>
        <dbReference type="Proteomes" id="UP000193570"/>
    </source>
</evidence>
<organism evidence="3 4">
    <name type="scientific">Roseivivax jejudonensis</name>
    <dbReference type="NCBI Taxonomy" id="1529041"/>
    <lineage>
        <taxon>Bacteria</taxon>
        <taxon>Pseudomonadati</taxon>
        <taxon>Pseudomonadota</taxon>
        <taxon>Alphaproteobacteria</taxon>
        <taxon>Rhodobacterales</taxon>
        <taxon>Roseobacteraceae</taxon>
        <taxon>Roseivivax</taxon>
    </lineage>
</organism>
<dbReference type="OrthoDB" id="7624131at2"/>
<feature type="domain" description="Vanadium-dependent haloperoxidase NapH1-like second helical-bundle" evidence="2">
    <location>
        <begin position="594"/>
        <end position="793"/>
    </location>
</feature>
<dbReference type="SUPFAM" id="SSF51120">
    <property type="entry name" value="beta-Roll"/>
    <property type="match status" value="2"/>
</dbReference>
<evidence type="ECO:0000259" key="1">
    <source>
        <dbReference type="Pfam" id="PF21167"/>
    </source>
</evidence>
<dbReference type="RefSeq" id="WP_085792099.1">
    <property type="nucleotide sequence ID" value="NZ_FWFK01000004.1"/>
</dbReference>
<dbReference type="CDD" id="cd03398">
    <property type="entry name" value="PAP2_haloperoxidase"/>
    <property type="match status" value="1"/>
</dbReference>
<dbReference type="EMBL" id="FWFK01000004">
    <property type="protein sequence ID" value="SLN48967.1"/>
    <property type="molecule type" value="Genomic_DNA"/>
</dbReference>
<dbReference type="Proteomes" id="UP000193570">
    <property type="component" value="Unassembled WGS sequence"/>
</dbReference>
<dbReference type="PRINTS" id="PR00313">
    <property type="entry name" value="CABNDNGRPT"/>
</dbReference>
<accession>A0A1X6ZG90</accession>
<dbReference type="SUPFAM" id="SSF48317">
    <property type="entry name" value="Acid phosphatase/Vanadium-dependent haloperoxidase"/>
    <property type="match status" value="1"/>
</dbReference>
<dbReference type="Gene3D" id="2.160.20.160">
    <property type="match status" value="1"/>
</dbReference>
<dbReference type="InterPro" id="IPR052559">
    <property type="entry name" value="V-haloperoxidase"/>
</dbReference>
<proteinExistence type="predicted"/>
<dbReference type="PANTHER" id="PTHR34599">
    <property type="entry name" value="PEROXIDASE-RELATED"/>
    <property type="match status" value="1"/>
</dbReference>
<name>A0A1X6ZG90_9RHOB</name>
<dbReference type="InterPro" id="IPR055161">
    <property type="entry name" value="NapH1-like_2nd"/>
</dbReference>
<gene>
    <name evidence="3" type="ORF">ROJ8625_02403</name>
</gene>
<dbReference type="Gene3D" id="1.10.606.10">
    <property type="entry name" value="Vanadium-containing Chloroperoxidase, domain 2"/>
    <property type="match status" value="1"/>
</dbReference>
<dbReference type="Gene3D" id="1.20.144.10">
    <property type="entry name" value="Phosphatidic acid phosphatase type 2/haloperoxidase"/>
    <property type="match status" value="1"/>
</dbReference>
<dbReference type="GO" id="GO:0004601">
    <property type="term" value="F:peroxidase activity"/>
    <property type="evidence" value="ECO:0007669"/>
    <property type="project" value="InterPro"/>
</dbReference>
<reference evidence="3 4" key="1">
    <citation type="submission" date="2017-03" db="EMBL/GenBank/DDBJ databases">
        <authorList>
            <person name="Afonso C.L."/>
            <person name="Miller P.J."/>
            <person name="Scott M.A."/>
            <person name="Spackman E."/>
            <person name="Goraichik I."/>
            <person name="Dimitrov K.M."/>
            <person name="Suarez D.L."/>
            <person name="Swayne D.E."/>
        </authorList>
    </citation>
    <scope>NUCLEOTIDE SEQUENCE [LARGE SCALE GENOMIC DNA]</scope>
    <source>
        <strain evidence="3 4">CECT 8625</strain>
    </source>
</reference>
<evidence type="ECO:0000259" key="2">
    <source>
        <dbReference type="Pfam" id="PF22778"/>
    </source>
</evidence>
<protein>
    <submittedName>
        <fullName evidence="3">Uncharacterized protein</fullName>
    </submittedName>
</protein>
<evidence type="ECO:0000313" key="3">
    <source>
        <dbReference type="EMBL" id="SLN48967.1"/>
    </source>
</evidence>
<sequence>MTFLLTGSEADDVFDITTPHRMIVTFAGDDTVTTVGGAPLTFLSLGAGDDVLSAGTVVGGVSAGGGDDSLSFAAHVEEVRAGRGADTLSVSGGARFAVTGSDDDHVTIEAAPVTFLSLGSGDDTLNATARVDGVVGGAGADTLALLGGATEVRAGRGDDRVEIDGGAALVRLGAGDDELRLGDLVDRASGGVGDDTLVLDINAGQVDIEILEDGFRFTGRFSGATMDIDGFETVVFADRSFTAAELAASFDPDDALPVIQVGGGTQTVTVNDPTPTASVVWDRVVQQAVIETDSPTGPTVASRAYAMVHTAMYDAWSAFDATAVPVSFDLEGDNVETSGSDADKAEAMSWAAYTVLMDLFPDVAPLYAEVMETRFGYDLGAPSKIAEIGIDAAEDLLALRADDGANQSGAYADTTGYVPANGGPNAIVDITLWTPENVPIDPEDDDVEQSFLSPHWREVEGFALAEDASGATDFSGTLPPPPEAFFAPAFAGSTLDLAARTITLSAPLSLDGDTFAAGDTIPVTKALVGPVINPGFVAQAEEVVAFSGGLTDTQKIIAEFWEDGGGTAFPPGTWMTFGEFVSARDGHTLDMDAQMFLALGNAVMDAGIATWHSKVEYDYTRPVRAIRELGELGLIGEPGTDALTGETGNVIEAFGGFDAEGYGIGTQTILAANFNTFQRPFDNTSPPFAEYTSGHSAFSAAGAEVLSRMTGSDAFGAHVLFGIDTIQFERGVPEEEVTLIWETFSDAADEAGRSRLYGGIHFDDGDMNGRALGRIVGADAYEVAQRFIDGTATDADRPFFGEDAMLA</sequence>
<dbReference type="InterPro" id="IPR049283">
    <property type="entry name" value="DUF6851"/>
</dbReference>
<dbReference type="Pfam" id="PF21167">
    <property type="entry name" value="DUF6851"/>
    <property type="match status" value="1"/>
</dbReference>
<dbReference type="InterPro" id="IPR036938">
    <property type="entry name" value="PAP2/HPO_sf"/>
</dbReference>
<dbReference type="InterPro" id="IPR016119">
    <property type="entry name" value="Br/Cl_peroxidase_C"/>
</dbReference>
<dbReference type="InterPro" id="IPR011049">
    <property type="entry name" value="Serralysin-like_metalloprot_C"/>
</dbReference>
<dbReference type="AlphaFoldDB" id="A0A1X6ZG90"/>
<dbReference type="PANTHER" id="PTHR34599:SF2">
    <property type="entry name" value="TRAF-TYPE DOMAIN-CONTAINING PROTEIN"/>
    <property type="match status" value="1"/>
</dbReference>
<dbReference type="Pfam" id="PF22778">
    <property type="entry name" value="VCPO_2nd"/>
    <property type="match status" value="1"/>
</dbReference>
<keyword evidence="4" id="KW-1185">Reference proteome</keyword>